<comment type="caution">
    <text evidence="3">The sequence shown here is derived from an EMBL/GenBank/DDBJ whole genome shotgun (WGS) entry which is preliminary data.</text>
</comment>
<dbReference type="GO" id="GO:0016020">
    <property type="term" value="C:membrane"/>
    <property type="evidence" value="ECO:0007669"/>
    <property type="project" value="InterPro"/>
</dbReference>
<dbReference type="OrthoDB" id="8390490at2"/>
<dbReference type="PANTHER" id="PTHR37944">
    <property type="entry name" value="PORIN B"/>
    <property type="match status" value="1"/>
</dbReference>
<evidence type="ECO:0000256" key="1">
    <source>
        <dbReference type="ARBA" id="ARBA00008769"/>
    </source>
</evidence>
<dbReference type="RefSeq" id="WP_060716235.1">
    <property type="nucleotide sequence ID" value="NZ_CP055266.1"/>
</dbReference>
<dbReference type="AlphaFoldDB" id="A0A368P1I8"/>
<dbReference type="GO" id="GO:0015288">
    <property type="term" value="F:porin activity"/>
    <property type="evidence" value="ECO:0007669"/>
    <property type="project" value="InterPro"/>
</dbReference>
<gene>
    <name evidence="3" type="ORF">DXT89_12290</name>
</gene>
<evidence type="ECO:0000313" key="4">
    <source>
        <dbReference type="Proteomes" id="UP000436911"/>
    </source>
</evidence>
<dbReference type="PANTHER" id="PTHR37944:SF1">
    <property type="entry name" value="PORIN B"/>
    <property type="match status" value="1"/>
</dbReference>
<organism evidence="3 4">
    <name type="scientific">Agrobacterium vitis</name>
    <name type="common">Rhizobium vitis</name>
    <dbReference type="NCBI Taxonomy" id="373"/>
    <lineage>
        <taxon>Bacteria</taxon>
        <taxon>Pseudomonadati</taxon>
        <taxon>Pseudomonadota</taxon>
        <taxon>Alphaproteobacteria</taxon>
        <taxon>Hyphomicrobiales</taxon>
        <taxon>Rhizobiaceae</taxon>
        <taxon>Rhizobium/Agrobacterium group</taxon>
        <taxon>Agrobacterium</taxon>
    </lineage>
</organism>
<dbReference type="Proteomes" id="UP000436911">
    <property type="component" value="Unassembled WGS sequence"/>
</dbReference>
<comment type="similarity">
    <text evidence="1 2">Belongs to the OprB family.</text>
</comment>
<dbReference type="EMBL" id="QUSG01000005">
    <property type="protein sequence ID" value="KAA3528024.1"/>
    <property type="molecule type" value="Genomic_DNA"/>
</dbReference>
<dbReference type="GeneID" id="60680300"/>
<reference evidence="3 4" key="1">
    <citation type="submission" date="2018-08" db="EMBL/GenBank/DDBJ databases">
        <title>Genome sequencing of Agrobacterium vitis strain ICMP 10754.</title>
        <authorList>
            <person name="Visnovsky S.B."/>
            <person name="Pitman A.R."/>
        </authorList>
    </citation>
    <scope>NUCLEOTIDE SEQUENCE [LARGE SCALE GENOMIC DNA]</scope>
    <source>
        <strain evidence="3 4">ICMP 10754</strain>
    </source>
</reference>
<feature type="signal peptide" evidence="2">
    <location>
        <begin position="1"/>
        <end position="21"/>
    </location>
</feature>
<feature type="chain" id="PRO_5029086874" evidence="2">
    <location>
        <begin position="22"/>
        <end position="449"/>
    </location>
</feature>
<evidence type="ECO:0000313" key="3">
    <source>
        <dbReference type="EMBL" id="KAA3528024.1"/>
    </source>
</evidence>
<dbReference type="InterPro" id="IPR038673">
    <property type="entry name" value="OprB_sf"/>
</dbReference>
<dbReference type="Gene3D" id="2.40.160.180">
    <property type="entry name" value="Carbohydrate-selective porin OprB"/>
    <property type="match status" value="1"/>
</dbReference>
<name>A0A368P1I8_AGRVI</name>
<proteinExistence type="inferred from homology"/>
<accession>A0A368P1I8</accession>
<evidence type="ECO:0000256" key="2">
    <source>
        <dbReference type="RuleBase" id="RU363072"/>
    </source>
</evidence>
<dbReference type="GO" id="GO:0008643">
    <property type="term" value="P:carbohydrate transport"/>
    <property type="evidence" value="ECO:0007669"/>
    <property type="project" value="InterPro"/>
</dbReference>
<dbReference type="InterPro" id="IPR007049">
    <property type="entry name" value="Carb-sel_porin_OprB"/>
</dbReference>
<protein>
    <submittedName>
        <fullName evidence="3">Porin</fullName>
    </submittedName>
</protein>
<dbReference type="InterPro" id="IPR052932">
    <property type="entry name" value="OprB_Porin"/>
</dbReference>
<keyword evidence="2" id="KW-0732">Signal</keyword>
<dbReference type="Pfam" id="PF04966">
    <property type="entry name" value="OprB"/>
    <property type="match status" value="1"/>
</dbReference>
<sequence>MRILYMITIPLLFATAAPAFAIDPEIGTQEPPFLDGPPPVYSGPLAEAGRWLHENGVDLRIDYINIAQSAPAYGFKKLGYGSFLVDLTGNITPDLRIRLTEAVNLPNNNVTGNLTAFLPPVTGTTDTALARFSLEADFLDDRLTIEAGRIGLARDFSIRGFCSGISCINATQGKSLNLPDDVRSVWGGRAAYKLTANTTLGFGLIEDNPDNWQNGDGWTWGSGDAEGYIAAANVRHIETFMDSDKPFKLEAGAYFRSTPYQDTLYNSGWGNPTYGANTKIVTHDSGTTAMYAHARKVVWSRSSDSFNPENIAFYGGILHYFGEGHDYPWEAYAGVEYSGFWQANPLAGVGASVHYIRISEERAEYERNARRFFSGVDQRQSQDMFMFDVHGSTGIFGNGILDFGAAYIINPNSAFADFSTARQKDGVVIYAALAFDLSTVLGLSPRRGP</sequence>